<dbReference type="AlphaFoldDB" id="A0A0F9EH53"/>
<proteinExistence type="predicted"/>
<comment type="caution">
    <text evidence="1">The sequence shown here is derived from an EMBL/GenBank/DDBJ whole genome shotgun (WGS) entry which is preliminary data.</text>
</comment>
<name>A0A0F9EH53_9ZZZZ</name>
<dbReference type="EMBL" id="LAZR01024962">
    <property type="protein sequence ID" value="KKL73423.1"/>
    <property type="molecule type" value="Genomic_DNA"/>
</dbReference>
<organism evidence="1">
    <name type="scientific">marine sediment metagenome</name>
    <dbReference type="NCBI Taxonomy" id="412755"/>
    <lineage>
        <taxon>unclassified sequences</taxon>
        <taxon>metagenomes</taxon>
        <taxon>ecological metagenomes</taxon>
    </lineage>
</organism>
<sequence length="193" mass="22277">MNQIILLAIVVVILWFFLYRGGNSGINQFTKQLPKERYPDLIAEFGEPDDHANGIIYWYNKKGLYNRIVLKDEEILHCKPAKHYDFLYSTINVYIPRDVVCEIMKISQSIYYDQLKRELTVRCHFTGANIATLYLALKLATGELTISSLKALSSYKKTIMATMDNPQYRDNLEDEIRQMQQALNANAPDPVSC</sequence>
<evidence type="ECO:0000313" key="1">
    <source>
        <dbReference type="EMBL" id="KKL73423.1"/>
    </source>
</evidence>
<protein>
    <submittedName>
        <fullName evidence="1">Uncharacterized protein</fullName>
    </submittedName>
</protein>
<reference evidence="1" key="1">
    <citation type="journal article" date="2015" name="Nature">
        <title>Complex archaea that bridge the gap between prokaryotes and eukaryotes.</title>
        <authorList>
            <person name="Spang A."/>
            <person name="Saw J.H."/>
            <person name="Jorgensen S.L."/>
            <person name="Zaremba-Niedzwiedzka K."/>
            <person name="Martijn J."/>
            <person name="Lind A.E."/>
            <person name="van Eijk R."/>
            <person name="Schleper C."/>
            <person name="Guy L."/>
            <person name="Ettema T.J."/>
        </authorList>
    </citation>
    <scope>NUCLEOTIDE SEQUENCE</scope>
</reference>
<gene>
    <name evidence="1" type="ORF">LCGC14_2075060</name>
</gene>
<accession>A0A0F9EH53</accession>